<dbReference type="GO" id="GO:0005813">
    <property type="term" value="C:centrosome"/>
    <property type="evidence" value="ECO:0007669"/>
    <property type="project" value="UniProtKB-SubCell"/>
</dbReference>
<dbReference type="GO" id="GO:0043015">
    <property type="term" value="F:gamma-tubulin binding"/>
    <property type="evidence" value="ECO:0007669"/>
    <property type="project" value="InterPro"/>
</dbReference>
<evidence type="ECO:0000256" key="8">
    <source>
        <dbReference type="ARBA" id="ARBA00025273"/>
    </source>
</evidence>
<dbReference type="PANTHER" id="PTHR14594">
    <property type="entry name" value="CENTROSOMAL PROTEIN OF 70 KDA"/>
    <property type="match status" value="1"/>
</dbReference>
<evidence type="ECO:0000256" key="7">
    <source>
        <dbReference type="ARBA" id="ARBA00023212"/>
    </source>
</evidence>
<feature type="compositionally biased region" description="Low complexity" evidence="10">
    <location>
        <begin position="239"/>
        <end position="249"/>
    </location>
</feature>
<dbReference type="InterPro" id="IPR037692">
    <property type="entry name" value="CEP70"/>
</dbReference>
<dbReference type="Gene3D" id="1.10.287.1490">
    <property type="match status" value="1"/>
</dbReference>
<evidence type="ECO:0000256" key="3">
    <source>
        <dbReference type="ARBA" id="ARBA00018408"/>
    </source>
</evidence>
<evidence type="ECO:0000256" key="9">
    <source>
        <dbReference type="SAM" id="Coils"/>
    </source>
</evidence>
<protein>
    <recommendedName>
        <fullName evidence="3">Centrosomal protein of 70 kDa</fullName>
    </recommendedName>
</protein>
<comment type="caution">
    <text evidence="11">The sequence shown here is derived from an EMBL/GenBank/DDBJ whole genome shotgun (WGS) entry which is preliminary data.</text>
</comment>
<keyword evidence="4" id="KW-0963">Cytoplasm</keyword>
<keyword evidence="5" id="KW-0802">TPR repeat</keyword>
<gene>
    <name evidence="11" type="ORF">ElyMa_006576600</name>
</gene>
<feature type="compositionally biased region" description="Low complexity" evidence="10">
    <location>
        <begin position="147"/>
        <end position="157"/>
    </location>
</feature>
<evidence type="ECO:0000256" key="10">
    <source>
        <dbReference type="SAM" id="MobiDB-lite"/>
    </source>
</evidence>
<dbReference type="Proteomes" id="UP000762676">
    <property type="component" value="Unassembled WGS sequence"/>
</dbReference>
<feature type="compositionally biased region" description="Low complexity" evidence="10">
    <location>
        <begin position="23"/>
        <end position="34"/>
    </location>
</feature>
<dbReference type="AlphaFoldDB" id="A0AAV4ICY4"/>
<evidence type="ECO:0000256" key="2">
    <source>
        <dbReference type="ARBA" id="ARBA00011832"/>
    </source>
</evidence>
<feature type="region of interest" description="Disordered" evidence="10">
    <location>
        <begin position="146"/>
        <end position="173"/>
    </location>
</feature>
<dbReference type="GO" id="GO:0060271">
    <property type="term" value="P:cilium assembly"/>
    <property type="evidence" value="ECO:0007669"/>
    <property type="project" value="InterPro"/>
</dbReference>
<feature type="coiled-coil region" evidence="9">
    <location>
        <begin position="262"/>
        <end position="289"/>
    </location>
</feature>
<feature type="region of interest" description="Disordered" evidence="10">
    <location>
        <begin position="1"/>
        <end position="34"/>
    </location>
</feature>
<evidence type="ECO:0000313" key="12">
    <source>
        <dbReference type="Proteomes" id="UP000762676"/>
    </source>
</evidence>
<comment type="subcellular location">
    <subcellularLocation>
        <location evidence="1">Cytoplasm</location>
        <location evidence="1">Cytoskeleton</location>
        <location evidence="1">Microtubule organizing center</location>
        <location evidence="1">Centrosome</location>
    </subcellularLocation>
</comment>
<name>A0AAV4ICY4_9GAST</name>
<evidence type="ECO:0000256" key="4">
    <source>
        <dbReference type="ARBA" id="ARBA00022490"/>
    </source>
</evidence>
<dbReference type="PANTHER" id="PTHR14594:SF1">
    <property type="entry name" value="CENTROSOMAL PROTEIN OF 70 KDA"/>
    <property type="match status" value="1"/>
</dbReference>
<reference evidence="11 12" key="1">
    <citation type="journal article" date="2021" name="Elife">
        <title>Chloroplast acquisition without the gene transfer in kleptoplastic sea slugs, Plakobranchus ocellatus.</title>
        <authorList>
            <person name="Maeda T."/>
            <person name="Takahashi S."/>
            <person name="Yoshida T."/>
            <person name="Shimamura S."/>
            <person name="Takaki Y."/>
            <person name="Nagai Y."/>
            <person name="Toyoda A."/>
            <person name="Suzuki Y."/>
            <person name="Arimoto A."/>
            <person name="Ishii H."/>
            <person name="Satoh N."/>
            <person name="Nishiyama T."/>
            <person name="Hasebe M."/>
            <person name="Maruyama T."/>
            <person name="Minagawa J."/>
            <person name="Obokata J."/>
            <person name="Shigenobu S."/>
        </authorList>
    </citation>
    <scope>NUCLEOTIDE SEQUENCE [LARGE SCALE GENOMIC DNA]</scope>
</reference>
<evidence type="ECO:0000256" key="5">
    <source>
        <dbReference type="ARBA" id="ARBA00022803"/>
    </source>
</evidence>
<proteinExistence type="predicted"/>
<accession>A0AAV4ICY4</accession>
<evidence type="ECO:0000256" key="6">
    <source>
        <dbReference type="ARBA" id="ARBA00023054"/>
    </source>
</evidence>
<sequence length="634" mass="72748">MAEKAGGRYPTVGFHDNEDFSGHENGSGESSNSTEEIRAWMAVNRRLRKHGLSSIRILPSQDVESSSGRYVCLDLGSSFTLRASLGSLITDVTNKEKIIQDLNKSIADLQDEVSELRDRSAHATSKAKDIKVMLECSRARVQELEEQQSISSSVPRSVSDETERLRNTKQAMGKRCRQLEAKVEEQDSEIERLKKEIFMFAKEDERRTKRQNEVFSSFRKRTSKAHITMDQNSSRRDSSPSVEPDSSSSNCGPHSNNFKAILKSYEKQLREKERIIENLECEKDMVNRNLDSRPEVCDYRVLAQRVKKLERVLALHNISIPGEKAAKDPFSAHRKFSTRLEDLDYLPLEHCHFYLKQVCCELQIDNLDCVAAVLQEMKEEGSNSDRYMEYCRELSEVVESMDSQYQHRSRFYRGERSVDAALCDSNMRYYLDVVYNWRKDISCLDELQSAINSLLDKTVPWLRAHMMTDHSVADMVELLERVVHSDRSPCPKTVMEEVCRSTLEQIVSHFQTLFDTPRISGVLPRMNEVYRVLGELRNVQRTLKNQLGLPEDAHSSALVDAVGKICHMHNSTTAKQLKRLLQTDDLNGVIRRLDEHSEFFPAFQCIIHKLFNILGVCRMDEVIPAVRALKLLAS</sequence>
<feature type="region of interest" description="Disordered" evidence="10">
    <location>
        <begin position="214"/>
        <end position="257"/>
    </location>
</feature>
<evidence type="ECO:0000256" key="1">
    <source>
        <dbReference type="ARBA" id="ARBA00004300"/>
    </source>
</evidence>
<keyword evidence="6 9" id="KW-0175">Coiled coil</keyword>
<keyword evidence="7" id="KW-0206">Cytoskeleton</keyword>
<evidence type="ECO:0000313" key="11">
    <source>
        <dbReference type="EMBL" id="GFS07765.1"/>
    </source>
</evidence>
<keyword evidence="12" id="KW-1185">Reference proteome</keyword>
<organism evidence="11 12">
    <name type="scientific">Elysia marginata</name>
    <dbReference type="NCBI Taxonomy" id="1093978"/>
    <lineage>
        <taxon>Eukaryota</taxon>
        <taxon>Metazoa</taxon>
        <taxon>Spiralia</taxon>
        <taxon>Lophotrochozoa</taxon>
        <taxon>Mollusca</taxon>
        <taxon>Gastropoda</taxon>
        <taxon>Heterobranchia</taxon>
        <taxon>Euthyneura</taxon>
        <taxon>Panpulmonata</taxon>
        <taxon>Sacoglossa</taxon>
        <taxon>Placobranchoidea</taxon>
        <taxon>Plakobranchidae</taxon>
        <taxon>Elysia</taxon>
    </lineage>
</organism>
<comment type="function">
    <text evidence="8">Plays a role in the organization of both preexisting and nascent microtubules in interphase cells. During mitosis, required for the organization and orientation of the mitotic spindle.</text>
</comment>
<dbReference type="GO" id="GO:0070507">
    <property type="term" value="P:regulation of microtubule cytoskeleton organization"/>
    <property type="evidence" value="ECO:0007669"/>
    <property type="project" value="InterPro"/>
</dbReference>
<comment type="subunit">
    <text evidence="2">Directly interacts with tubulin-gamma; this interaction determines centrosomal localization.</text>
</comment>
<dbReference type="EMBL" id="BMAT01013224">
    <property type="protein sequence ID" value="GFS07765.1"/>
    <property type="molecule type" value="Genomic_DNA"/>
</dbReference>